<protein>
    <recommendedName>
        <fullName evidence="4">Amino acid permease/ SLC12A domain-containing protein</fullName>
    </recommendedName>
</protein>
<name>A0A0T6BA92_9SCAR</name>
<keyword evidence="1" id="KW-1133">Transmembrane helix</keyword>
<feature type="transmembrane region" description="Helical" evidence="1">
    <location>
        <begin position="110"/>
        <end position="128"/>
    </location>
</feature>
<dbReference type="AlphaFoldDB" id="A0A0T6BA92"/>
<accession>A0A0T6BA92</accession>
<keyword evidence="1" id="KW-0812">Transmembrane</keyword>
<sequence length="146" mass="15945">AITGIAATIAFYNLLSAFSMNCILYPHIAFKPITSTNINYLRKLDNNSAPNATIDALLTTWHSDFICQFCIVVWMMSFVGGLTLACFFILNPKGGKGHPHSLYSQPWKMVIPTFVVTIIMVVLAAIACNKAVGGINNFCAAFSNFT</sequence>
<comment type="caution">
    <text evidence="2">The sequence shown here is derived from an EMBL/GenBank/DDBJ whole genome shotgun (WGS) entry which is preliminary data.</text>
</comment>
<proteinExistence type="predicted"/>
<feature type="transmembrane region" description="Helical" evidence="1">
    <location>
        <begin position="65"/>
        <end position="90"/>
    </location>
</feature>
<keyword evidence="3" id="KW-1185">Reference proteome</keyword>
<evidence type="ECO:0000256" key="1">
    <source>
        <dbReference type="SAM" id="Phobius"/>
    </source>
</evidence>
<evidence type="ECO:0008006" key="4">
    <source>
        <dbReference type="Google" id="ProtNLM"/>
    </source>
</evidence>
<keyword evidence="1" id="KW-0472">Membrane</keyword>
<dbReference type="Proteomes" id="UP000051574">
    <property type="component" value="Unassembled WGS sequence"/>
</dbReference>
<evidence type="ECO:0000313" key="3">
    <source>
        <dbReference type="Proteomes" id="UP000051574"/>
    </source>
</evidence>
<organism evidence="2 3">
    <name type="scientific">Oryctes borbonicus</name>
    <dbReference type="NCBI Taxonomy" id="1629725"/>
    <lineage>
        <taxon>Eukaryota</taxon>
        <taxon>Metazoa</taxon>
        <taxon>Ecdysozoa</taxon>
        <taxon>Arthropoda</taxon>
        <taxon>Hexapoda</taxon>
        <taxon>Insecta</taxon>
        <taxon>Pterygota</taxon>
        <taxon>Neoptera</taxon>
        <taxon>Endopterygota</taxon>
        <taxon>Coleoptera</taxon>
        <taxon>Polyphaga</taxon>
        <taxon>Scarabaeiformia</taxon>
        <taxon>Scarabaeidae</taxon>
        <taxon>Dynastinae</taxon>
        <taxon>Oryctes</taxon>
    </lineage>
</organism>
<evidence type="ECO:0000313" key="2">
    <source>
        <dbReference type="EMBL" id="KRT84207.1"/>
    </source>
</evidence>
<feature type="non-terminal residue" evidence="2">
    <location>
        <position position="1"/>
    </location>
</feature>
<dbReference type="EMBL" id="LJIG01002733">
    <property type="protein sequence ID" value="KRT84207.1"/>
    <property type="molecule type" value="Genomic_DNA"/>
</dbReference>
<reference evidence="2 3" key="1">
    <citation type="submission" date="2015-09" db="EMBL/GenBank/DDBJ databases">
        <title>Draft genome of the scarab beetle Oryctes borbonicus.</title>
        <authorList>
            <person name="Meyer J.M."/>
            <person name="Markov G.V."/>
            <person name="Baskaran P."/>
            <person name="Herrmann M."/>
            <person name="Sommer R.J."/>
            <person name="Roedelsperger C."/>
        </authorList>
    </citation>
    <scope>NUCLEOTIDE SEQUENCE [LARGE SCALE GENOMIC DNA]</scope>
    <source>
        <strain evidence="2">OB123</strain>
        <tissue evidence="2">Whole animal</tissue>
    </source>
</reference>
<dbReference type="OrthoDB" id="8173371at2759"/>
<feature type="non-terminal residue" evidence="2">
    <location>
        <position position="146"/>
    </location>
</feature>
<gene>
    <name evidence="2" type="ORF">AMK59_1982</name>
</gene>